<evidence type="ECO:0000313" key="1">
    <source>
        <dbReference type="EMBL" id="MPN51581.1"/>
    </source>
</evidence>
<organism evidence="1">
    <name type="scientific">bioreactor metagenome</name>
    <dbReference type="NCBI Taxonomy" id="1076179"/>
    <lineage>
        <taxon>unclassified sequences</taxon>
        <taxon>metagenomes</taxon>
        <taxon>ecological metagenomes</taxon>
    </lineage>
</organism>
<sequence>MKNSASKDQMMMVAVNCPGYDPTRDNVVNSIGADTCKSCDNCQHWENHKCNINLFDPVLTSVDQV</sequence>
<comment type="caution">
    <text evidence="1">The sequence shown here is derived from an EMBL/GenBank/DDBJ whole genome shotgun (WGS) entry which is preliminary data.</text>
</comment>
<dbReference type="EMBL" id="VSSQ01116823">
    <property type="protein sequence ID" value="MPN51581.1"/>
    <property type="molecule type" value="Genomic_DNA"/>
</dbReference>
<gene>
    <name evidence="1" type="ORF">SDC9_199229</name>
</gene>
<reference evidence="1" key="1">
    <citation type="submission" date="2019-08" db="EMBL/GenBank/DDBJ databases">
        <authorList>
            <person name="Kucharzyk K."/>
            <person name="Murdoch R.W."/>
            <person name="Higgins S."/>
            <person name="Loffler F."/>
        </authorList>
    </citation>
    <scope>NUCLEOTIDE SEQUENCE</scope>
</reference>
<dbReference type="AlphaFoldDB" id="A0A645IJW1"/>
<name>A0A645IJW1_9ZZZZ</name>
<protein>
    <submittedName>
        <fullName evidence="1">Uncharacterized protein</fullName>
    </submittedName>
</protein>
<accession>A0A645IJW1</accession>
<proteinExistence type="predicted"/>